<reference evidence="2 3" key="1">
    <citation type="journal article" date="2020" name="Fungal Divers.">
        <title>Resolving the Mortierellaceae phylogeny through synthesis of multi-gene phylogenetics and phylogenomics.</title>
        <authorList>
            <person name="Vandepol N."/>
            <person name="Liber J."/>
            <person name="Desiro A."/>
            <person name="Na H."/>
            <person name="Kennedy M."/>
            <person name="Barry K."/>
            <person name="Grigoriev I.V."/>
            <person name="Miller A.N."/>
            <person name="O'Donnell K."/>
            <person name="Stajich J.E."/>
            <person name="Bonito G."/>
        </authorList>
    </citation>
    <scope>NUCLEOTIDE SEQUENCE [LARGE SCALE GENOMIC DNA]</scope>
    <source>
        <strain evidence="2 3">AD045</strain>
    </source>
</reference>
<protein>
    <recommendedName>
        <fullName evidence="4">HCP-like protein</fullName>
    </recommendedName>
</protein>
<dbReference type="PANTHER" id="PTHR11102:SF160">
    <property type="entry name" value="ERAD-ASSOCIATED E3 UBIQUITIN-PROTEIN LIGASE COMPONENT HRD3"/>
    <property type="match status" value="1"/>
</dbReference>
<evidence type="ECO:0008006" key="4">
    <source>
        <dbReference type="Google" id="ProtNLM"/>
    </source>
</evidence>
<name>A0ABQ7KDW5_9FUNG</name>
<dbReference type="Pfam" id="PF08238">
    <property type="entry name" value="Sel1"/>
    <property type="match status" value="3"/>
</dbReference>
<evidence type="ECO:0000256" key="1">
    <source>
        <dbReference type="ARBA" id="ARBA00038101"/>
    </source>
</evidence>
<dbReference type="InterPro" id="IPR050767">
    <property type="entry name" value="Sel1_AlgK"/>
</dbReference>
<gene>
    <name evidence="2" type="ORF">BGZ96_008751</name>
</gene>
<proteinExistence type="inferred from homology"/>
<keyword evidence="3" id="KW-1185">Reference proteome</keyword>
<dbReference type="SUPFAM" id="SSF81901">
    <property type="entry name" value="HCP-like"/>
    <property type="match status" value="1"/>
</dbReference>
<dbReference type="PANTHER" id="PTHR11102">
    <property type="entry name" value="SEL-1-LIKE PROTEIN"/>
    <property type="match status" value="1"/>
</dbReference>
<accession>A0ABQ7KDW5</accession>
<dbReference type="Gene3D" id="1.25.40.10">
    <property type="entry name" value="Tetratricopeptide repeat domain"/>
    <property type="match status" value="1"/>
</dbReference>
<dbReference type="InterPro" id="IPR006597">
    <property type="entry name" value="Sel1-like"/>
</dbReference>
<dbReference type="EMBL" id="JAAAIM010000050">
    <property type="protein sequence ID" value="KAG0296706.1"/>
    <property type="molecule type" value="Genomic_DNA"/>
</dbReference>
<sequence>MPAASSNPPKSSSADLASNLINDLFTKHYFHYLLETAMYVPLTSQVEDGARLARRVVDRWATSTKTGNPNSTPELVGVGLYVAGINRSAYDAPTYPMPVSPQYAAANSAVRRNPVWGLEEAAMDNYSHIDSASNGDKDAQVALGDMFMNGNVVKQEYISAMDWYLKATNQGGAVGQRKVGLMHNLRLGVPQDYSVAMDWYLKAANQGDANAQCNIGILYDQGLGVPQDYSQAMNWFLKAAD</sequence>
<evidence type="ECO:0000313" key="3">
    <source>
        <dbReference type="Proteomes" id="UP001194696"/>
    </source>
</evidence>
<dbReference type="SMART" id="SM00671">
    <property type="entry name" value="SEL1"/>
    <property type="match status" value="3"/>
</dbReference>
<comment type="caution">
    <text evidence="2">The sequence shown here is derived from an EMBL/GenBank/DDBJ whole genome shotgun (WGS) entry which is preliminary data.</text>
</comment>
<evidence type="ECO:0000313" key="2">
    <source>
        <dbReference type="EMBL" id="KAG0296706.1"/>
    </source>
</evidence>
<dbReference type="InterPro" id="IPR011990">
    <property type="entry name" value="TPR-like_helical_dom_sf"/>
</dbReference>
<comment type="similarity">
    <text evidence="1">Belongs to the sel-1 family.</text>
</comment>
<dbReference type="Proteomes" id="UP001194696">
    <property type="component" value="Unassembled WGS sequence"/>
</dbReference>
<organism evidence="2 3">
    <name type="scientific">Linnemannia gamsii</name>
    <dbReference type="NCBI Taxonomy" id="64522"/>
    <lineage>
        <taxon>Eukaryota</taxon>
        <taxon>Fungi</taxon>
        <taxon>Fungi incertae sedis</taxon>
        <taxon>Mucoromycota</taxon>
        <taxon>Mortierellomycotina</taxon>
        <taxon>Mortierellomycetes</taxon>
        <taxon>Mortierellales</taxon>
        <taxon>Mortierellaceae</taxon>
        <taxon>Linnemannia</taxon>
    </lineage>
</organism>